<proteinExistence type="predicted"/>
<evidence type="ECO:0000313" key="1">
    <source>
        <dbReference type="EMBL" id="ANB52360.1"/>
    </source>
</evidence>
<organism evidence="1 2">
    <name type="scientific">Aeromonas veronii</name>
    <dbReference type="NCBI Taxonomy" id="654"/>
    <lineage>
        <taxon>Bacteria</taxon>
        <taxon>Pseudomonadati</taxon>
        <taxon>Pseudomonadota</taxon>
        <taxon>Gammaproteobacteria</taxon>
        <taxon>Aeromonadales</taxon>
        <taxon>Aeromonadaceae</taxon>
        <taxon>Aeromonas</taxon>
    </lineage>
</organism>
<dbReference type="EMBL" id="CP014774">
    <property type="protein sequence ID" value="ANB52360.1"/>
    <property type="molecule type" value="Genomic_DNA"/>
</dbReference>
<gene>
    <name evidence="1" type="ORF">WM43_06640</name>
</gene>
<dbReference type="AlphaFoldDB" id="A0AAC9B655"/>
<evidence type="ECO:0000313" key="2">
    <source>
        <dbReference type="Proteomes" id="UP000076809"/>
    </source>
</evidence>
<reference evidence="1 2" key="1">
    <citation type="journal article" date="2016" name="J. Clin. Microbiol.">
        <title>Detection and Whole-Genome Sequencing of Carbapenemase-Producing Aeromonas hydrophila Isolates from Routine Perirectal Surveillance Culture.</title>
        <authorList>
            <person name="Hughes H.Y."/>
            <person name="Conlan S.P."/>
            <person name="Lau A.F."/>
            <person name="Dekker J.P."/>
            <person name="Michelin A.V."/>
            <person name="Youn J.H."/>
            <person name="Henderson D.K."/>
            <person name="Frank K.M."/>
            <person name="Segre J.A."/>
            <person name="Palmore T.N."/>
        </authorList>
    </citation>
    <scope>NUCLEOTIDE SEQUENCE [LARGE SCALE GENOMIC DNA]</scope>
    <source>
        <strain evidence="1 2">AVNIH1</strain>
    </source>
</reference>
<name>A0AAC9B655_AERVE</name>
<accession>A0AAC9B655</accession>
<dbReference type="Proteomes" id="UP000076809">
    <property type="component" value="Chromosome"/>
</dbReference>
<protein>
    <submittedName>
        <fullName evidence="1">Uncharacterized protein</fullName>
    </submittedName>
</protein>
<dbReference type="KEGG" id="avo:AMS64_17415"/>
<sequence length="59" mass="6723">MDNRPDKKRFLVLIQYLTGATTLCFRDEAGKGREAGVRDASENETNKKGCRSIPFFRTI</sequence>